<gene>
    <name evidence="3" type="ORF">EXU48_03390</name>
</gene>
<accession>A0ABY2E6U1</accession>
<evidence type="ECO:0000256" key="1">
    <source>
        <dbReference type="ARBA" id="ARBA00009981"/>
    </source>
</evidence>
<evidence type="ECO:0000256" key="2">
    <source>
        <dbReference type="RuleBase" id="RU362080"/>
    </source>
</evidence>
<dbReference type="InterPro" id="IPR006442">
    <property type="entry name" value="Antitoxin_Phd/YefM"/>
</dbReference>
<evidence type="ECO:0000313" key="4">
    <source>
        <dbReference type="Proteomes" id="UP000504882"/>
    </source>
</evidence>
<dbReference type="Gene3D" id="3.40.1620.10">
    <property type="entry name" value="YefM-like domain"/>
    <property type="match status" value="1"/>
</dbReference>
<dbReference type="PANTHER" id="PTHR35377">
    <property type="entry name" value="ANTITOXIN VAPB49-RELATED-RELATED"/>
    <property type="match status" value="1"/>
</dbReference>
<dbReference type="RefSeq" id="WP_133106192.1">
    <property type="nucleotide sequence ID" value="NZ_SMNA01000002.1"/>
</dbReference>
<name>A0ABY2E6U1_9MICO</name>
<dbReference type="Pfam" id="PF02604">
    <property type="entry name" value="PhdYeFM_antitox"/>
    <property type="match status" value="1"/>
</dbReference>
<protein>
    <recommendedName>
        <fullName evidence="2">Antitoxin</fullName>
    </recommendedName>
</protein>
<organism evidence="3 4">
    <name type="scientific">Occultella glacieicola</name>
    <dbReference type="NCBI Taxonomy" id="2518684"/>
    <lineage>
        <taxon>Bacteria</taxon>
        <taxon>Bacillati</taxon>
        <taxon>Actinomycetota</taxon>
        <taxon>Actinomycetes</taxon>
        <taxon>Micrococcales</taxon>
        <taxon>Ruaniaceae</taxon>
        <taxon>Occultella</taxon>
    </lineage>
</organism>
<comment type="function">
    <text evidence="2">Antitoxin component of a type II toxin-antitoxin (TA) system.</text>
</comment>
<dbReference type="InterPro" id="IPR036165">
    <property type="entry name" value="YefM-like_sf"/>
</dbReference>
<dbReference type="SUPFAM" id="SSF143120">
    <property type="entry name" value="YefM-like"/>
    <property type="match status" value="1"/>
</dbReference>
<sequence>MEHVKVQYAKTHLSALIASVERGEEVVIARGDQPVARLVPIEGREHRDLGFVAYPVPDEFFAPLPEDELAAWEGA</sequence>
<comment type="similarity">
    <text evidence="1 2">Belongs to the phD/YefM antitoxin family.</text>
</comment>
<reference evidence="3 4" key="1">
    <citation type="submission" date="2019-03" db="EMBL/GenBank/DDBJ databases">
        <title>Genomic features of bacteria from cold environments.</title>
        <authorList>
            <person name="Shen L."/>
        </authorList>
    </citation>
    <scope>NUCLEOTIDE SEQUENCE [LARGE SCALE GENOMIC DNA]</scope>
    <source>
        <strain evidence="4">T3246-1</strain>
    </source>
</reference>
<dbReference type="Proteomes" id="UP000504882">
    <property type="component" value="Unassembled WGS sequence"/>
</dbReference>
<dbReference type="InterPro" id="IPR051416">
    <property type="entry name" value="phD-YefM_TA_antitoxins"/>
</dbReference>
<dbReference type="EMBL" id="SMNA01000002">
    <property type="protein sequence ID" value="TDE97265.1"/>
    <property type="molecule type" value="Genomic_DNA"/>
</dbReference>
<proteinExistence type="inferred from homology"/>
<evidence type="ECO:0000313" key="3">
    <source>
        <dbReference type="EMBL" id="TDE97265.1"/>
    </source>
</evidence>
<keyword evidence="4" id="KW-1185">Reference proteome</keyword>
<comment type="caution">
    <text evidence="3">The sequence shown here is derived from an EMBL/GenBank/DDBJ whole genome shotgun (WGS) entry which is preliminary data.</text>
</comment>